<dbReference type="InterPro" id="IPR036397">
    <property type="entry name" value="RNaseH_sf"/>
</dbReference>
<comment type="caution">
    <text evidence="4">The sequence shown here is derived from an EMBL/GenBank/DDBJ whole genome shotgun (WGS) entry which is preliminary data.</text>
</comment>
<proteinExistence type="predicted"/>
<evidence type="ECO:0000256" key="1">
    <source>
        <dbReference type="SAM" id="SignalP"/>
    </source>
</evidence>
<dbReference type="Gene3D" id="3.30.420.10">
    <property type="entry name" value="Ribonuclease H-like superfamily/Ribonuclease H"/>
    <property type="match status" value="1"/>
</dbReference>
<dbReference type="InterPro" id="IPR026960">
    <property type="entry name" value="RVT-Znf"/>
</dbReference>
<dbReference type="PANTHER" id="PTHR47074:SF61">
    <property type="entry name" value="RNASE H TYPE-1 DOMAIN-CONTAINING PROTEIN"/>
    <property type="match status" value="1"/>
</dbReference>
<dbReference type="Pfam" id="PF13456">
    <property type="entry name" value="RVT_3"/>
    <property type="match status" value="1"/>
</dbReference>
<keyword evidence="1" id="KW-0732">Signal</keyword>
<dbReference type="InterPro" id="IPR044730">
    <property type="entry name" value="RNase_H-like_dom_plant"/>
</dbReference>
<evidence type="ECO:0000313" key="5">
    <source>
        <dbReference type="Proteomes" id="UP001358586"/>
    </source>
</evidence>
<dbReference type="SUPFAM" id="SSF53098">
    <property type="entry name" value="Ribonuclease H-like"/>
    <property type="match status" value="1"/>
</dbReference>
<evidence type="ECO:0000313" key="4">
    <source>
        <dbReference type="EMBL" id="KAK5803506.1"/>
    </source>
</evidence>
<accession>A0ABR0NQB0</accession>
<evidence type="ECO:0000259" key="3">
    <source>
        <dbReference type="Pfam" id="PF13966"/>
    </source>
</evidence>
<sequence length="370" mass="42174">MTTLMLVEWVLKIYICLLRLYLQSSARELIANEILWRVGNGAHINIWDDPWLLGRGKSRVSVQKIVPNWTSVNQLIEHETSTWNKELIHTIVDGAIAARIFSIPPTGSNSEDLLVWKFEGSGEYTVKSGYRVVATKHLQYTTYTSTNVNEYNDFYKTLWALHIPEQIKIHIWRLCNNFLPHFCNLAQRTLSVDIFCPLCKAASEDSNHLMWSCGTEVIKINFDAAFQSLVRLAITAAIARDSKGEIIGAETYLFANVVDAFLAEARACERALIFAGSMGFRRLIVEGDSLTIIKSIKKKENDKSIIRLIIHYINILETQFDKVTYRFVPCMANEVAHMLALEGWRSQRFGVWVNGVPDAVEARAMKDRLD</sequence>
<dbReference type="CDD" id="cd06222">
    <property type="entry name" value="RNase_H_like"/>
    <property type="match status" value="1"/>
</dbReference>
<evidence type="ECO:0000259" key="2">
    <source>
        <dbReference type="Pfam" id="PF13456"/>
    </source>
</evidence>
<reference evidence="4 5" key="1">
    <citation type="submission" date="2023-03" db="EMBL/GenBank/DDBJ databases">
        <title>WGS of Gossypium arboreum.</title>
        <authorList>
            <person name="Yu D."/>
        </authorList>
    </citation>
    <scope>NUCLEOTIDE SEQUENCE [LARGE SCALE GENOMIC DNA]</scope>
    <source>
        <tissue evidence="4">Leaf</tissue>
    </source>
</reference>
<dbReference type="Proteomes" id="UP001358586">
    <property type="component" value="Chromosome 9"/>
</dbReference>
<gene>
    <name evidence="4" type="ORF">PVK06_031153</name>
</gene>
<name>A0ABR0NQB0_GOSAR</name>
<organism evidence="4 5">
    <name type="scientific">Gossypium arboreum</name>
    <name type="common">Tree cotton</name>
    <name type="synonym">Gossypium nanking</name>
    <dbReference type="NCBI Taxonomy" id="29729"/>
    <lineage>
        <taxon>Eukaryota</taxon>
        <taxon>Viridiplantae</taxon>
        <taxon>Streptophyta</taxon>
        <taxon>Embryophyta</taxon>
        <taxon>Tracheophyta</taxon>
        <taxon>Spermatophyta</taxon>
        <taxon>Magnoliopsida</taxon>
        <taxon>eudicotyledons</taxon>
        <taxon>Gunneridae</taxon>
        <taxon>Pentapetalae</taxon>
        <taxon>rosids</taxon>
        <taxon>malvids</taxon>
        <taxon>Malvales</taxon>
        <taxon>Malvaceae</taxon>
        <taxon>Malvoideae</taxon>
        <taxon>Gossypium</taxon>
    </lineage>
</organism>
<dbReference type="InterPro" id="IPR012337">
    <property type="entry name" value="RNaseH-like_sf"/>
</dbReference>
<feature type="signal peptide" evidence="1">
    <location>
        <begin position="1"/>
        <end position="26"/>
    </location>
</feature>
<dbReference type="PANTHER" id="PTHR47074">
    <property type="entry name" value="BNAC02G40300D PROTEIN"/>
    <property type="match status" value="1"/>
</dbReference>
<dbReference type="InterPro" id="IPR052929">
    <property type="entry name" value="RNase_H-like_EbsB-rel"/>
</dbReference>
<dbReference type="EMBL" id="JARKNE010000009">
    <property type="protein sequence ID" value="KAK5803506.1"/>
    <property type="molecule type" value="Genomic_DNA"/>
</dbReference>
<keyword evidence="5" id="KW-1185">Reference proteome</keyword>
<dbReference type="InterPro" id="IPR002156">
    <property type="entry name" value="RNaseH_domain"/>
</dbReference>
<feature type="domain" description="RNase H type-1" evidence="2">
    <location>
        <begin position="221"/>
        <end position="340"/>
    </location>
</feature>
<feature type="chain" id="PRO_5045362897" evidence="1">
    <location>
        <begin position="27"/>
        <end position="370"/>
    </location>
</feature>
<feature type="domain" description="Reverse transcriptase zinc-binding" evidence="3">
    <location>
        <begin position="147"/>
        <end position="214"/>
    </location>
</feature>
<protein>
    <submittedName>
        <fullName evidence="4">Uncharacterized protein</fullName>
    </submittedName>
</protein>
<dbReference type="Pfam" id="PF13966">
    <property type="entry name" value="zf-RVT"/>
    <property type="match status" value="1"/>
</dbReference>